<dbReference type="HOGENOM" id="CLU_414756_0_0_1"/>
<feature type="coiled-coil region" evidence="1">
    <location>
        <begin position="210"/>
        <end position="237"/>
    </location>
</feature>
<feature type="compositionally biased region" description="Polar residues" evidence="2">
    <location>
        <begin position="324"/>
        <end position="337"/>
    </location>
</feature>
<feature type="region of interest" description="Disordered" evidence="2">
    <location>
        <begin position="238"/>
        <end position="265"/>
    </location>
</feature>
<dbReference type="OrthoDB" id="48463at2759"/>
<dbReference type="RefSeq" id="XP_002181171.1">
    <property type="nucleotide sequence ID" value="XM_002181135.1"/>
</dbReference>
<reference evidence="4" key="2">
    <citation type="submission" date="2008-08" db="EMBL/GenBank/DDBJ databases">
        <authorList>
            <consortium name="Diatom Consortium"/>
            <person name="Grigoriev I."/>
            <person name="Grimwood J."/>
            <person name="Kuo A."/>
            <person name="Otillar R.P."/>
            <person name="Salamov A."/>
            <person name="Detter J.C."/>
            <person name="Lindquist E."/>
            <person name="Shapiro H."/>
            <person name="Lucas S."/>
            <person name="Glavina del Rio T."/>
            <person name="Pitluck S."/>
            <person name="Rokhsar D."/>
            <person name="Bowler C."/>
        </authorList>
    </citation>
    <scope>GENOME REANNOTATION</scope>
    <source>
        <strain evidence="4">CCAP 1055/1</strain>
    </source>
</reference>
<dbReference type="AlphaFoldDB" id="B7G295"/>
<organism evidence="3 4">
    <name type="scientific">Phaeodactylum tricornutum (strain CCAP 1055/1)</name>
    <dbReference type="NCBI Taxonomy" id="556484"/>
    <lineage>
        <taxon>Eukaryota</taxon>
        <taxon>Sar</taxon>
        <taxon>Stramenopiles</taxon>
        <taxon>Ochrophyta</taxon>
        <taxon>Bacillariophyta</taxon>
        <taxon>Bacillariophyceae</taxon>
        <taxon>Bacillariophycidae</taxon>
        <taxon>Naviculales</taxon>
        <taxon>Phaeodactylaceae</taxon>
        <taxon>Phaeodactylum</taxon>
    </lineage>
</organism>
<proteinExistence type="predicted"/>
<gene>
    <name evidence="3" type="ORF">PHATRDRAFT_47045</name>
</gene>
<dbReference type="PaxDb" id="2850-Phatr47045"/>
<evidence type="ECO:0000256" key="1">
    <source>
        <dbReference type="SAM" id="Coils"/>
    </source>
</evidence>
<keyword evidence="1" id="KW-0175">Coiled coil</keyword>
<dbReference type="GeneID" id="7202126"/>
<name>B7G295_PHATC</name>
<dbReference type="Proteomes" id="UP000000759">
    <property type="component" value="Chromosome 12"/>
</dbReference>
<feature type="compositionally biased region" description="Basic and acidic residues" evidence="2">
    <location>
        <begin position="360"/>
        <end position="370"/>
    </location>
</feature>
<dbReference type="KEGG" id="pti:PHATRDRAFT_47045"/>
<evidence type="ECO:0000313" key="4">
    <source>
        <dbReference type="Proteomes" id="UP000000759"/>
    </source>
</evidence>
<accession>B7G295</accession>
<keyword evidence="4" id="KW-1185">Reference proteome</keyword>
<dbReference type="EMBL" id="CM000614">
    <property type="protein sequence ID" value="EEC47094.1"/>
    <property type="molecule type" value="Genomic_DNA"/>
</dbReference>
<evidence type="ECO:0000256" key="2">
    <source>
        <dbReference type="SAM" id="MobiDB-lite"/>
    </source>
</evidence>
<sequence length="403" mass="45604">MDKAEIIEKQLSAKLAELNLQQAKRNQHVDPTLERKNRELNSLLQSTQWNLEHVMKERDAMIRSLLNASGQTTAELKKLSIKERSAMISSFANSMKSSKATLDAMVSRVTTSEQDRIQCLKSNEKMEARLRALVRSKNCLETENCTLLKKIQSLTSQISESRAHAKKLLQSTRCSNEQEWRKREAAYVLTIDNLKRRIRKEDTMVPVELYKSAVEEARRLSLNVAKLQQQLNCLRSTTYGQPDKAPEKDSSGLASALESQKSRGSVSFATPKSRCLSLRMRHLSPTNDLSCSRPEQYIQPKIAVHKSLAPSEITVSRSRRRSKGSPQNGSDENTAPQQVPVIPSKTGYLPAAKFSFSPKRKADDRHEMRVKMVRAVGGRKGLQDKLKKVRSPRERPTPLKTKN</sequence>
<evidence type="ECO:0000313" key="3">
    <source>
        <dbReference type="EMBL" id="EEC47094.1"/>
    </source>
</evidence>
<reference evidence="3 4" key="1">
    <citation type="journal article" date="2008" name="Nature">
        <title>The Phaeodactylum genome reveals the evolutionary history of diatom genomes.</title>
        <authorList>
            <person name="Bowler C."/>
            <person name="Allen A.E."/>
            <person name="Badger J.H."/>
            <person name="Grimwood J."/>
            <person name="Jabbari K."/>
            <person name="Kuo A."/>
            <person name="Maheswari U."/>
            <person name="Martens C."/>
            <person name="Maumus F."/>
            <person name="Otillar R.P."/>
            <person name="Rayko E."/>
            <person name="Salamov A."/>
            <person name="Vandepoele K."/>
            <person name="Beszteri B."/>
            <person name="Gruber A."/>
            <person name="Heijde M."/>
            <person name="Katinka M."/>
            <person name="Mock T."/>
            <person name="Valentin K."/>
            <person name="Verret F."/>
            <person name="Berges J.A."/>
            <person name="Brownlee C."/>
            <person name="Cadoret J.P."/>
            <person name="Chiovitti A."/>
            <person name="Choi C.J."/>
            <person name="Coesel S."/>
            <person name="De Martino A."/>
            <person name="Detter J.C."/>
            <person name="Durkin C."/>
            <person name="Falciatore A."/>
            <person name="Fournet J."/>
            <person name="Haruta M."/>
            <person name="Huysman M.J."/>
            <person name="Jenkins B.D."/>
            <person name="Jiroutova K."/>
            <person name="Jorgensen R.E."/>
            <person name="Joubert Y."/>
            <person name="Kaplan A."/>
            <person name="Kroger N."/>
            <person name="Kroth P.G."/>
            <person name="La Roche J."/>
            <person name="Lindquist E."/>
            <person name="Lommer M."/>
            <person name="Martin-Jezequel V."/>
            <person name="Lopez P.J."/>
            <person name="Lucas S."/>
            <person name="Mangogna M."/>
            <person name="McGinnis K."/>
            <person name="Medlin L.K."/>
            <person name="Montsant A."/>
            <person name="Oudot-Le Secq M.P."/>
            <person name="Napoli C."/>
            <person name="Obornik M."/>
            <person name="Parker M.S."/>
            <person name="Petit J.L."/>
            <person name="Porcel B.M."/>
            <person name="Poulsen N."/>
            <person name="Robison M."/>
            <person name="Rychlewski L."/>
            <person name="Rynearson T.A."/>
            <person name="Schmutz J."/>
            <person name="Shapiro H."/>
            <person name="Siaut M."/>
            <person name="Stanley M."/>
            <person name="Sussman M.R."/>
            <person name="Taylor A.R."/>
            <person name="Vardi A."/>
            <person name="von Dassow P."/>
            <person name="Vyverman W."/>
            <person name="Willis A."/>
            <person name="Wyrwicz L.S."/>
            <person name="Rokhsar D.S."/>
            <person name="Weissenbach J."/>
            <person name="Armbrust E.V."/>
            <person name="Green B.R."/>
            <person name="Van de Peer Y."/>
            <person name="Grigoriev I.V."/>
        </authorList>
    </citation>
    <scope>NUCLEOTIDE SEQUENCE [LARGE SCALE GENOMIC DNA]</scope>
    <source>
        <strain evidence="3 4">CCAP 1055/1</strain>
    </source>
</reference>
<protein>
    <submittedName>
        <fullName evidence="3">Uncharacterized protein</fullName>
    </submittedName>
</protein>
<feature type="compositionally biased region" description="Basic and acidic residues" evidence="2">
    <location>
        <begin position="381"/>
        <end position="397"/>
    </location>
</feature>
<dbReference type="InParanoid" id="B7G295"/>
<feature type="region of interest" description="Disordered" evidence="2">
    <location>
        <begin position="302"/>
        <end position="403"/>
    </location>
</feature>